<feature type="domain" description="Tudor" evidence="3">
    <location>
        <begin position="443"/>
        <end position="530"/>
    </location>
</feature>
<organism evidence="4 5">
    <name type="scientific">Steinernema hermaphroditum</name>
    <dbReference type="NCBI Taxonomy" id="289476"/>
    <lineage>
        <taxon>Eukaryota</taxon>
        <taxon>Metazoa</taxon>
        <taxon>Ecdysozoa</taxon>
        <taxon>Nematoda</taxon>
        <taxon>Chromadorea</taxon>
        <taxon>Rhabditida</taxon>
        <taxon>Tylenchina</taxon>
        <taxon>Panagrolaimomorpha</taxon>
        <taxon>Strongyloidoidea</taxon>
        <taxon>Steinernematidae</taxon>
        <taxon>Steinernema</taxon>
    </lineage>
</organism>
<dbReference type="GO" id="GO:0047756">
    <property type="term" value="F:chondroitin 4-sulfotransferase activity"/>
    <property type="evidence" value="ECO:0007669"/>
    <property type="project" value="InterPro"/>
</dbReference>
<dbReference type="InterPro" id="IPR005331">
    <property type="entry name" value="Sulfotransferase"/>
</dbReference>
<keyword evidence="2" id="KW-0472">Membrane</keyword>
<reference evidence="4" key="1">
    <citation type="submission" date="2023-06" db="EMBL/GenBank/DDBJ databases">
        <title>Genomic analysis of the entomopathogenic nematode Steinernema hermaphroditum.</title>
        <authorList>
            <person name="Schwarz E.M."/>
            <person name="Heppert J.K."/>
            <person name="Baniya A."/>
            <person name="Schwartz H.T."/>
            <person name="Tan C.-H."/>
            <person name="Antoshechkin I."/>
            <person name="Sternberg P.W."/>
            <person name="Goodrich-Blair H."/>
            <person name="Dillman A.R."/>
        </authorList>
    </citation>
    <scope>NUCLEOTIDE SEQUENCE</scope>
    <source>
        <strain evidence="4">PS9179</strain>
        <tissue evidence="4">Whole animal</tissue>
    </source>
</reference>
<dbReference type="GO" id="GO:0016020">
    <property type="term" value="C:membrane"/>
    <property type="evidence" value="ECO:0007669"/>
    <property type="project" value="InterPro"/>
</dbReference>
<evidence type="ECO:0000256" key="1">
    <source>
        <dbReference type="SAM" id="MobiDB-lite"/>
    </source>
</evidence>
<name>A0AA39IQT7_9BILA</name>
<evidence type="ECO:0000313" key="4">
    <source>
        <dbReference type="EMBL" id="KAK0427934.1"/>
    </source>
</evidence>
<dbReference type="AlphaFoldDB" id="A0AA39IQT7"/>
<sequence>MVPYMAPTGKRLRLTACVLGGVIAVTTLFELVNYLTLHDADVVVVEYPSNKMERWASGEGKGEDDEKLLNKKSKTPAEQSEPVSEEGSTNVEELLSTEPDRCNISTPVKVCLPGFLDVPLLEKYLYDKKTDLMTCVVNNNYSPYLQSTMCFLKDKERFMSAAKSIALNAAHETEHCKQMKTYNNLDSLIQDYNTEPKKWRQFAVVEDPIQRFAKAFAETCYNTPEWNDAAFQEICDKCIDSIPCFIERYYRRLHVIAEGEVEPESFDLRFIPQNWFCKFHNSIDKYQILQVPAYGGGHEGVSANLANFFAASGVKKTDAESIGDAFEEVKVAPKKKGEGDDEFTKALKEIRSNQTLMKMLLKLYYFDFKYFESEMNDFTDCRPFFMAGFLAGETPLMIQEGRSSGGSAIAKYTSFKIPSYSAAYFPIKSQEDRLCIKNLRTGGSNAFYAVQEESDFRLDKIHKNLTKTEGEFRRIFNIGTSQPVLVYDDNGHIHRGVVSDRLEKVRVYLVDSGKTVDVPYGEVLAIPKGHWLRDRQPLAFRFIIDGLPEDYCMTKEEAEGIAAYTLNTSMYIRIRGTFTDENNLGGFRVSLHIRRSPSGPEEDLRELIMARKFKEV</sequence>
<feature type="region of interest" description="Disordered" evidence="1">
    <location>
        <begin position="54"/>
        <end position="91"/>
    </location>
</feature>
<proteinExistence type="predicted"/>
<comment type="caution">
    <text evidence="4">The sequence shown here is derived from an EMBL/GenBank/DDBJ whole genome shotgun (WGS) entry which is preliminary data.</text>
</comment>
<evidence type="ECO:0000259" key="3">
    <source>
        <dbReference type="Pfam" id="PF00567"/>
    </source>
</evidence>
<dbReference type="Pfam" id="PF03567">
    <property type="entry name" value="Sulfotransfer_2"/>
    <property type="match status" value="1"/>
</dbReference>
<dbReference type="GO" id="GO:0050650">
    <property type="term" value="P:chondroitin sulfate proteoglycan biosynthetic process"/>
    <property type="evidence" value="ECO:0007669"/>
    <property type="project" value="InterPro"/>
</dbReference>
<dbReference type="EMBL" id="JAUCMV010000001">
    <property type="protein sequence ID" value="KAK0427934.1"/>
    <property type="molecule type" value="Genomic_DNA"/>
</dbReference>
<accession>A0AA39IQT7</accession>
<dbReference type="SUPFAM" id="SSF63748">
    <property type="entry name" value="Tudor/PWWP/MBT"/>
    <property type="match status" value="1"/>
</dbReference>
<keyword evidence="2" id="KW-0812">Transmembrane</keyword>
<feature type="compositionally biased region" description="Polar residues" evidence="1">
    <location>
        <begin position="76"/>
        <end position="91"/>
    </location>
</feature>
<dbReference type="PANTHER" id="PTHR22900">
    <property type="entry name" value="PROTEIN CBG14245-RELATED"/>
    <property type="match status" value="1"/>
</dbReference>
<dbReference type="GO" id="GO:1902884">
    <property type="term" value="P:positive regulation of response to oxidative stress"/>
    <property type="evidence" value="ECO:0007669"/>
    <property type="project" value="InterPro"/>
</dbReference>
<gene>
    <name evidence="4" type="ORF">QR680_010494</name>
</gene>
<dbReference type="Gene3D" id="2.30.30.140">
    <property type="match status" value="1"/>
</dbReference>
<keyword evidence="5" id="KW-1185">Reference proteome</keyword>
<evidence type="ECO:0000256" key="2">
    <source>
        <dbReference type="SAM" id="Phobius"/>
    </source>
</evidence>
<dbReference type="InterPro" id="IPR002999">
    <property type="entry name" value="Tudor"/>
</dbReference>
<dbReference type="InterPro" id="IPR007669">
    <property type="entry name" value="Chst-1-like"/>
</dbReference>
<evidence type="ECO:0000313" key="5">
    <source>
        <dbReference type="Proteomes" id="UP001175271"/>
    </source>
</evidence>
<dbReference type="PANTHER" id="PTHR22900:SF5">
    <property type="entry name" value="PROTEIN CBG14245"/>
    <property type="match status" value="1"/>
</dbReference>
<dbReference type="CDD" id="cd20379">
    <property type="entry name" value="Tudor_dTUD-like"/>
    <property type="match status" value="1"/>
</dbReference>
<feature type="transmembrane region" description="Helical" evidence="2">
    <location>
        <begin position="12"/>
        <end position="35"/>
    </location>
</feature>
<protein>
    <recommendedName>
        <fullName evidence="3">Tudor domain-containing protein</fullName>
    </recommendedName>
</protein>
<dbReference type="Pfam" id="PF00567">
    <property type="entry name" value="TUDOR"/>
    <property type="match status" value="1"/>
</dbReference>
<dbReference type="Proteomes" id="UP001175271">
    <property type="component" value="Unassembled WGS sequence"/>
</dbReference>
<keyword evidence="2" id="KW-1133">Transmembrane helix</keyword>